<protein>
    <recommendedName>
        <fullName evidence="2">Integrase catalytic domain-containing protein</fullName>
    </recommendedName>
</protein>
<reference evidence="3" key="1">
    <citation type="journal article" date="2014" name="Int. J. Syst. Evol. Microbiol.">
        <title>Complete genome sequence of Corynebacterium casei LMG S-19264T (=DSM 44701T), isolated from a smear-ripened cheese.</title>
        <authorList>
            <consortium name="US DOE Joint Genome Institute (JGI-PGF)"/>
            <person name="Walter F."/>
            <person name="Albersmeier A."/>
            <person name="Kalinowski J."/>
            <person name="Ruckert C."/>
        </authorList>
    </citation>
    <scope>NUCLEOTIDE SEQUENCE</scope>
    <source>
        <strain evidence="3">VKM B-2789</strain>
    </source>
</reference>
<dbReference type="Proteomes" id="UP001143330">
    <property type="component" value="Unassembled WGS sequence"/>
</dbReference>
<gene>
    <name evidence="3" type="ORF">GCM10017653_09510</name>
</gene>
<dbReference type="PANTHER" id="PTHR46889">
    <property type="entry name" value="TRANSPOSASE INSF FOR INSERTION SEQUENCE IS3B-RELATED"/>
    <property type="match status" value="1"/>
</dbReference>
<sequence length="239" mass="27030">MVIDRPDQVRCADITYIPMRCGFLYLVAIMDWHSRRVLSWRLSNTMELDFCIEALEEALSRFGRPSIFNTDQSSQFTSPRFTQVLLDAGVRISMDGRGRWPPCAQPLKSGDRLPTISTTRTVARNTRPGYRQALAEHGLVGSMRRRSNPYDNAKAESFMKTLNVEAVYPMAYEIFDDVPPIFRASSIRSTTQADYIPRSAISARSSSRINTPGSRSKPQPDPVYPQGRTPARTRYSIAV</sequence>
<keyword evidence="4" id="KW-1185">Reference proteome</keyword>
<feature type="domain" description="Integrase catalytic" evidence="2">
    <location>
        <begin position="2"/>
        <end position="94"/>
    </location>
</feature>
<comment type="caution">
    <text evidence="3">The sequence shown here is derived from an EMBL/GenBank/DDBJ whole genome shotgun (WGS) entry which is preliminary data.</text>
</comment>
<dbReference type="SUPFAM" id="SSF53098">
    <property type="entry name" value="Ribonuclease H-like"/>
    <property type="match status" value="2"/>
</dbReference>
<dbReference type="GO" id="GO:0003676">
    <property type="term" value="F:nucleic acid binding"/>
    <property type="evidence" value="ECO:0007669"/>
    <property type="project" value="InterPro"/>
</dbReference>
<evidence type="ECO:0000313" key="4">
    <source>
        <dbReference type="Proteomes" id="UP001143330"/>
    </source>
</evidence>
<evidence type="ECO:0000259" key="2">
    <source>
        <dbReference type="PROSITE" id="PS50994"/>
    </source>
</evidence>
<dbReference type="InterPro" id="IPR050900">
    <property type="entry name" value="Transposase_IS3/IS150/IS904"/>
</dbReference>
<name>A0A9W6JTB4_9HYPH</name>
<proteinExistence type="predicted"/>
<dbReference type="Gene3D" id="3.30.420.10">
    <property type="entry name" value="Ribonuclease H-like superfamily/Ribonuclease H"/>
    <property type="match status" value="1"/>
</dbReference>
<accession>A0A9W6JTB4</accession>
<dbReference type="GO" id="GO:0015074">
    <property type="term" value="P:DNA integration"/>
    <property type="evidence" value="ECO:0007669"/>
    <property type="project" value="InterPro"/>
</dbReference>
<evidence type="ECO:0000313" key="3">
    <source>
        <dbReference type="EMBL" id="GLK82882.1"/>
    </source>
</evidence>
<evidence type="ECO:0000256" key="1">
    <source>
        <dbReference type="SAM" id="MobiDB-lite"/>
    </source>
</evidence>
<feature type="region of interest" description="Disordered" evidence="1">
    <location>
        <begin position="198"/>
        <end position="239"/>
    </location>
</feature>
<dbReference type="Pfam" id="PF00665">
    <property type="entry name" value="rve"/>
    <property type="match status" value="1"/>
</dbReference>
<dbReference type="AlphaFoldDB" id="A0A9W6JTB4"/>
<feature type="compositionally biased region" description="Low complexity" evidence="1">
    <location>
        <begin position="198"/>
        <end position="209"/>
    </location>
</feature>
<dbReference type="InterPro" id="IPR036397">
    <property type="entry name" value="RNaseH_sf"/>
</dbReference>
<dbReference type="EMBL" id="BSFM01000004">
    <property type="protein sequence ID" value="GLK82882.1"/>
    <property type="molecule type" value="Genomic_DNA"/>
</dbReference>
<dbReference type="PROSITE" id="PS50994">
    <property type="entry name" value="INTEGRASE"/>
    <property type="match status" value="1"/>
</dbReference>
<dbReference type="InterPro" id="IPR012337">
    <property type="entry name" value="RNaseH-like_sf"/>
</dbReference>
<dbReference type="InterPro" id="IPR001584">
    <property type="entry name" value="Integrase_cat-core"/>
</dbReference>
<organism evidence="3 4">
    <name type="scientific">Ancylobacter defluvii</name>
    <dbReference type="NCBI Taxonomy" id="1282440"/>
    <lineage>
        <taxon>Bacteria</taxon>
        <taxon>Pseudomonadati</taxon>
        <taxon>Pseudomonadota</taxon>
        <taxon>Alphaproteobacteria</taxon>
        <taxon>Hyphomicrobiales</taxon>
        <taxon>Xanthobacteraceae</taxon>
        <taxon>Ancylobacter</taxon>
    </lineage>
</organism>
<reference evidence="3" key="2">
    <citation type="submission" date="2023-01" db="EMBL/GenBank/DDBJ databases">
        <authorList>
            <person name="Sun Q."/>
            <person name="Evtushenko L."/>
        </authorList>
    </citation>
    <scope>NUCLEOTIDE SEQUENCE</scope>
    <source>
        <strain evidence="3">VKM B-2789</strain>
    </source>
</reference>